<organism evidence="13 14">
    <name type="scientific">Oryctolagus cuniculus</name>
    <name type="common">Rabbit</name>
    <dbReference type="NCBI Taxonomy" id="9986"/>
    <lineage>
        <taxon>Eukaryota</taxon>
        <taxon>Metazoa</taxon>
        <taxon>Chordata</taxon>
        <taxon>Craniata</taxon>
        <taxon>Vertebrata</taxon>
        <taxon>Euteleostomi</taxon>
        <taxon>Mammalia</taxon>
        <taxon>Eutheria</taxon>
        <taxon>Euarchontoglires</taxon>
        <taxon>Glires</taxon>
        <taxon>Lagomorpha</taxon>
        <taxon>Leporidae</taxon>
        <taxon>Oryctolagus</taxon>
    </lineage>
</organism>
<evidence type="ECO:0000256" key="3">
    <source>
        <dbReference type="ARBA" id="ARBA00011034"/>
    </source>
</evidence>
<protein>
    <recommendedName>
        <fullName evidence="4">Selenoprotein S</fullName>
    </recommendedName>
</protein>
<dbReference type="Ensembl" id="ENSOCUT00000025451.2">
    <property type="protein sequence ID" value="ENSOCUP00000017852.2"/>
    <property type="gene ID" value="ENSOCUG00000022773.2"/>
</dbReference>
<dbReference type="GO" id="GO:0030970">
    <property type="term" value="P:retrograde protein transport, ER to cytosol"/>
    <property type="evidence" value="ECO:0007669"/>
    <property type="project" value="TreeGrafter"/>
</dbReference>
<evidence type="ECO:0000256" key="2">
    <source>
        <dbReference type="ARBA" id="ARBA00004496"/>
    </source>
</evidence>
<evidence type="ECO:0000256" key="7">
    <source>
        <dbReference type="ARBA" id="ARBA00022824"/>
    </source>
</evidence>
<evidence type="ECO:0000256" key="10">
    <source>
        <dbReference type="ARBA" id="ARBA00023136"/>
    </source>
</evidence>
<reference evidence="13" key="2">
    <citation type="submission" date="2025-08" db="UniProtKB">
        <authorList>
            <consortium name="Ensembl"/>
        </authorList>
    </citation>
    <scope>IDENTIFICATION</scope>
    <source>
        <strain evidence="13">Thorbecke</strain>
    </source>
</reference>
<feature type="compositionally biased region" description="Gly residues" evidence="12">
    <location>
        <begin position="288"/>
        <end position="302"/>
    </location>
</feature>
<evidence type="ECO:0000256" key="1">
    <source>
        <dbReference type="ARBA" id="ARBA00004389"/>
    </source>
</evidence>
<name>G1TLK0_RABIT</name>
<dbReference type="GeneTree" id="ENSGT00390000015688"/>
<evidence type="ECO:0000256" key="11">
    <source>
        <dbReference type="ARBA" id="ARBA00025348"/>
    </source>
</evidence>
<dbReference type="HOGENOM" id="CLU_117238_0_0_1"/>
<sequence length="317" mass="34442">VVTLALVRHCVPDLPARPGGRGRVGQRCGCAEPAVVGPEGKVQATYRPERRGLRRGWSLLVKEPQSALTSVCRRPDLLRRWKRILKTLSLIDSWIRATLLGRTPHCVTESHCGQQTACVLLAGPLPHSPVVGIAGRGSETCACRCSVGRWSSPLPLSCRIHAEDGAACGKTFSASTMCMRVSILIVPGAEPQVFSAVLEPDVVVRRQEALAAARLKMQEELNAQVEKHKEKLRQLEEERRRQKIEMWDSMQEGRSYKGSARRPQEEDGPGPSTSSAVPKRKSDKKPLRGGGYNPLTGEGGGACSWRPGRRGGPSPGG</sequence>
<dbReference type="InterPro" id="IPR009703">
    <property type="entry name" value="Selenoprotein_S"/>
</dbReference>
<accession>G1TLK0</accession>
<dbReference type="EMBL" id="AAGW02050488">
    <property type="status" value="NOT_ANNOTATED_CDS"/>
    <property type="molecule type" value="Genomic_DNA"/>
</dbReference>
<evidence type="ECO:0000313" key="14">
    <source>
        <dbReference type="Proteomes" id="UP000001811"/>
    </source>
</evidence>
<dbReference type="EMBL" id="AAGW02050487">
    <property type="status" value="NOT_ANNOTATED_CDS"/>
    <property type="molecule type" value="Genomic_DNA"/>
</dbReference>
<comment type="subcellular location">
    <subcellularLocation>
        <location evidence="2">Cytoplasm</location>
    </subcellularLocation>
    <subcellularLocation>
        <location evidence="1">Endoplasmic reticulum membrane</location>
        <topology evidence="1">Single-pass membrane protein</topology>
    </subcellularLocation>
</comment>
<dbReference type="eggNOG" id="ENOG502RXYU">
    <property type="taxonomic scope" value="Eukaryota"/>
</dbReference>
<keyword evidence="7" id="KW-0256">Endoplasmic reticulum</keyword>
<evidence type="ECO:0000256" key="9">
    <source>
        <dbReference type="ARBA" id="ARBA00022989"/>
    </source>
</evidence>
<keyword evidence="5" id="KW-0963">Cytoplasm</keyword>
<dbReference type="Gene3D" id="6.10.250.2950">
    <property type="match status" value="1"/>
</dbReference>
<dbReference type="PANTHER" id="PTHR28621:SF1">
    <property type="entry name" value="SELENOPROTEIN S"/>
    <property type="match status" value="1"/>
</dbReference>
<dbReference type="Pfam" id="PF06936">
    <property type="entry name" value="Selenoprotein_S"/>
    <property type="match status" value="1"/>
</dbReference>
<keyword evidence="9" id="KW-1133">Transmembrane helix</keyword>
<proteinExistence type="inferred from homology"/>
<dbReference type="GO" id="GO:0030968">
    <property type="term" value="P:endoplasmic reticulum unfolded protein response"/>
    <property type="evidence" value="ECO:0007669"/>
    <property type="project" value="TreeGrafter"/>
</dbReference>
<keyword evidence="6" id="KW-0812">Transmembrane</keyword>
<comment type="function">
    <text evidence="11">Involved in the degradation process of misfolded endoplasmic reticulum (ER) luminal proteins. Participates in the transfer of misfolded proteins from the ER to the cytosol, where they are destroyed by the proteasome in a ubiquitin-dependent manner. Probably acts by serving as a linker between DERL1, which mediates the retrotranslocation of misfolded proteins into the cytosol, and the ATPase complex VCP, which mediates the translocation and ubiquitination.</text>
</comment>
<evidence type="ECO:0000256" key="5">
    <source>
        <dbReference type="ARBA" id="ARBA00022490"/>
    </source>
</evidence>
<dbReference type="Proteomes" id="UP000001811">
    <property type="component" value="Chromosome 17"/>
</dbReference>
<dbReference type="GO" id="GO:0036502">
    <property type="term" value="C:Derlin-1-VIMP complex"/>
    <property type="evidence" value="ECO:0007669"/>
    <property type="project" value="TreeGrafter"/>
</dbReference>
<dbReference type="Bgee" id="ENSOCUG00000022773">
    <property type="expression patterns" value="Expressed in ovary and 18 other cell types or tissues"/>
</dbReference>
<comment type="similarity">
    <text evidence="3">Belongs to the selenoprotein S family.</text>
</comment>
<dbReference type="InParanoid" id="G1TLK0"/>
<evidence type="ECO:0000256" key="6">
    <source>
        <dbReference type="ARBA" id="ARBA00022692"/>
    </source>
</evidence>
<dbReference type="SMR" id="G1TLK0"/>
<dbReference type="AlphaFoldDB" id="G1TLK0"/>
<evidence type="ECO:0000256" key="4">
    <source>
        <dbReference type="ARBA" id="ARBA00020493"/>
    </source>
</evidence>
<dbReference type="STRING" id="9986.ENSOCUP00000017852"/>
<dbReference type="GO" id="GO:0036513">
    <property type="term" value="C:Derlin-1 retrotranslocation complex"/>
    <property type="evidence" value="ECO:0007669"/>
    <property type="project" value="TreeGrafter"/>
</dbReference>
<reference evidence="13 14" key="1">
    <citation type="journal article" date="2011" name="Nature">
        <title>A high-resolution map of human evolutionary constraint using 29 mammals.</title>
        <authorList>
            <person name="Lindblad-Toh K."/>
            <person name="Garber M."/>
            <person name="Zuk O."/>
            <person name="Lin M.F."/>
            <person name="Parker B.J."/>
            <person name="Washietl S."/>
            <person name="Kheradpour P."/>
            <person name="Ernst J."/>
            <person name="Jordan G."/>
            <person name="Mauceli E."/>
            <person name="Ward L.D."/>
            <person name="Lowe C.B."/>
            <person name="Holloway A.K."/>
            <person name="Clamp M."/>
            <person name="Gnerre S."/>
            <person name="Alfoldi J."/>
            <person name="Beal K."/>
            <person name="Chang J."/>
            <person name="Clawson H."/>
            <person name="Cuff J."/>
            <person name="Di Palma F."/>
            <person name="Fitzgerald S."/>
            <person name="Flicek P."/>
            <person name="Guttman M."/>
            <person name="Hubisz M.J."/>
            <person name="Jaffe D.B."/>
            <person name="Jungreis I."/>
            <person name="Kent W.J."/>
            <person name="Kostka D."/>
            <person name="Lara M."/>
            <person name="Martins A.L."/>
            <person name="Massingham T."/>
            <person name="Moltke I."/>
            <person name="Raney B.J."/>
            <person name="Rasmussen M.D."/>
            <person name="Robinson J."/>
            <person name="Stark A."/>
            <person name="Vilella A.J."/>
            <person name="Wen J."/>
            <person name="Xie X."/>
            <person name="Zody M.C."/>
            <person name="Baldwin J."/>
            <person name="Bloom T."/>
            <person name="Chin C.W."/>
            <person name="Heiman D."/>
            <person name="Nicol R."/>
            <person name="Nusbaum C."/>
            <person name="Young S."/>
            <person name="Wilkinson J."/>
            <person name="Worley K.C."/>
            <person name="Kovar C.L."/>
            <person name="Muzny D.M."/>
            <person name="Gibbs R.A."/>
            <person name="Cree A."/>
            <person name="Dihn H.H."/>
            <person name="Fowler G."/>
            <person name="Jhangiani S."/>
            <person name="Joshi V."/>
            <person name="Lee S."/>
            <person name="Lewis L.R."/>
            <person name="Nazareth L.V."/>
            <person name="Okwuonu G."/>
            <person name="Santibanez J."/>
            <person name="Warren W.C."/>
            <person name="Mardis E.R."/>
            <person name="Weinstock G.M."/>
            <person name="Wilson R.K."/>
            <person name="Delehaunty K."/>
            <person name="Dooling D."/>
            <person name="Fronik C."/>
            <person name="Fulton L."/>
            <person name="Fulton B."/>
            <person name="Graves T."/>
            <person name="Minx P."/>
            <person name="Sodergren E."/>
            <person name="Birney E."/>
            <person name="Margulies E.H."/>
            <person name="Herrero J."/>
            <person name="Green E.D."/>
            <person name="Haussler D."/>
            <person name="Siepel A."/>
            <person name="Goldman N."/>
            <person name="Pollard K.S."/>
            <person name="Pedersen J.S."/>
            <person name="Lander E.S."/>
            <person name="Kellis M."/>
        </authorList>
    </citation>
    <scope>NUCLEOTIDE SEQUENCE [LARGE SCALE GENOMIC DNA]</scope>
    <source>
        <strain evidence="13 14">Thorbecke inbred</strain>
    </source>
</reference>
<evidence type="ECO:0000256" key="12">
    <source>
        <dbReference type="SAM" id="MobiDB-lite"/>
    </source>
</evidence>
<keyword evidence="14" id="KW-1185">Reference proteome</keyword>
<feature type="region of interest" description="Disordered" evidence="12">
    <location>
        <begin position="243"/>
        <end position="317"/>
    </location>
</feature>
<evidence type="ECO:0000256" key="8">
    <source>
        <dbReference type="ARBA" id="ARBA00022933"/>
    </source>
</evidence>
<evidence type="ECO:0000313" key="13">
    <source>
        <dbReference type="Ensembl" id="ENSOCUP00000017852.2"/>
    </source>
</evidence>
<keyword evidence="10" id="KW-0472">Membrane</keyword>
<dbReference type="PANTHER" id="PTHR28621">
    <property type="entry name" value="SELENOPROTEIN S"/>
    <property type="match status" value="1"/>
</dbReference>
<dbReference type="EMBL" id="AAGW02050486">
    <property type="status" value="NOT_ANNOTATED_CDS"/>
    <property type="molecule type" value="Genomic_DNA"/>
</dbReference>
<keyword evidence="8" id="KW-0712">Selenocysteine</keyword>
<reference evidence="13" key="3">
    <citation type="submission" date="2025-09" db="UniProtKB">
        <authorList>
            <consortium name="Ensembl"/>
        </authorList>
    </citation>
    <scope>IDENTIFICATION</scope>
    <source>
        <strain evidence="13">Thorbecke</strain>
    </source>
</reference>